<gene>
    <name evidence="1" type="ORF">MVEN_00881700</name>
</gene>
<dbReference type="OrthoDB" id="3057508at2759"/>
<name>A0A8H6YFQ2_9AGAR</name>
<sequence length="201" mass="23052">MRHPFRFRFNISSALPLFKTPMSCDASTPLTPGEKKEVKEEPLDLELMACDDTTTPFTPRKDKALKREAMHLDGDLPTGPLEIWLDHYRPIDPPARGPQFSERKRAELVARVAAKKAAHKWLLEMRNRAAQVSATKWPRPRCHPQPLENVENYAKARREEQECRAQEVAKERASAAARISHLVPLHAVTLRGGRRIYRKSF</sequence>
<reference evidence="1" key="1">
    <citation type="submission" date="2020-05" db="EMBL/GenBank/DDBJ databases">
        <title>Mycena genomes resolve the evolution of fungal bioluminescence.</title>
        <authorList>
            <person name="Tsai I.J."/>
        </authorList>
    </citation>
    <scope>NUCLEOTIDE SEQUENCE</scope>
    <source>
        <strain evidence="1">CCC161011</strain>
    </source>
</reference>
<accession>A0A8H6YFQ2</accession>
<protein>
    <submittedName>
        <fullName evidence="1">Uncharacterized protein</fullName>
    </submittedName>
</protein>
<dbReference type="Proteomes" id="UP000620124">
    <property type="component" value="Unassembled WGS sequence"/>
</dbReference>
<dbReference type="EMBL" id="JACAZI010000006">
    <property type="protein sequence ID" value="KAF7358322.1"/>
    <property type="molecule type" value="Genomic_DNA"/>
</dbReference>
<evidence type="ECO:0000313" key="2">
    <source>
        <dbReference type="Proteomes" id="UP000620124"/>
    </source>
</evidence>
<proteinExistence type="predicted"/>
<organism evidence="1 2">
    <name type="scientific">Mycena venus</name>
    <dbReference type="NCBI Taxonomy" id="2733690"/>
    <lineage>
        <taxon>Eukaryota</taxon>
        <taxon>Fungi</taxon>
        <taxon>Dikarya</taxon>
        <taxon>Basidiomycota</taxon>
        <taxon>Agaricomycotina</taxon>
        <taxon>Agaricomycetes</taxon>
        <taxon>Agaricomycetidae</taxon>
        <taxon>Agaricales</taxon>
        <taxon>Marasmiineae</taxon>
        <taxon>Mycenaceae</taxon>
        <taxon>Mycena</taxon>
    </lineage>
</organism>
<evidence type="ECO:0000313" key="1">
    <source>
        <dbReference type="EMBL" id="KAF7358322.1"/>
    </source>
</evidence>
<keyword evidence="2" id="KW-1185">Reference proteome</keyword>
<comment type="caution">
    <text evidence="1">The sequence shown here is derived from an EMBL/GenBank/DDBJ whole genome shotgun (WGS) entry which is preliminary data.</text>
</comment>
<dbReference type="AlphaFoldDB" id="A0A8H6YFQ2"/>